<gene>
    <name evidence="2" type="ORF">CRG98_042902</name>
</gene>
<dbReference type="Proteomes" id="UP000233551">
    <property type="component" value="Unassembled WGS sequence"/>
</dbReference>
<dbReference type="EMBL" id="PGOL01004715">
    <property type="protein sequence ID" value="PKI36697.1"/>
    <property type="molecule type" value="Genomic_DNA"/>
</dbReference>
<proteinExistence type="predicted"/>
<evidence type="ECO:0000313" key="3">
    <source>
        <dbReference type="Proteomes" id="UP000233551"/>
    </source>
</evidence>
<keyword evidence="3" id="KW-1185">Reference proteome</keyword>
<protein>
    <submittedName>
        <fullName evidence="2">Uncharacterized protein</fullName>
    </submittedName>
</protein>
<feature type="region of interest" description="Disordered" evidence="1">
    <location>
        <begin position="1"/>
        <end position="73"/>
    </location>
</feature>
<reference evidence="2 3" key="1">
    <citation type="submission" date="2017-11" db="EMBL/GenBank/DDBJ databases">
        <title>De-novo sequencing of pomegranate (Punica granatum L.) genome.</title>
        <authorList>
            <person name="Akparov Z."/>
            <person name="Amiraslanov A."/>
            <person name="Hajiyeva S."/>
            <person name="Abbasov M."/>
            <person name="Kaur K."/>
            <person name="Hamwieh A."/>
            <person name="Solovyev V."/>
            <person name="Salamov A."/>
            <person name="Braich B."/>
            <person name="Kosarev P."/>
            <person name="Mahmoud A."/>
            <person name="Hajiyev E."/>
            <person name="Babayeva S."/>
            <person name="Izzatullayeva V."/>
            <person name="Mammadov A."/>
            <person name="Mammadov A."/>
            <person name="Sharifova S."/>
            <person name="Ojaghi J."/>
            <person name="Eynullazada K."/>
            <person name="Bayramov B."/>
            <person name="Abdulazimova A."/>
            <person name="Shahmuradov I."/>
        </authorList>
    </citation>
    <scope>NUCLEOTIDE SEQUENCE [LARGE SCALE GENOMIC DNA]</scope>
    <source>
        <strain evidence="3">cv. AG2017</strain>
        <tissue evidence="2">Leaf</tissue>
    </source>
</reference>
<feature type="compositionally biased region" description="Polar residues" evidence="1">
    <location>
        <begin position="53"/>
        <end position="68"/>
    </location>
</feature>
<sequence>MVRVANPPRSPTSSVGTDDLGGGSDPPVDSRTGVANWRPQPLHRGRWYPWRSPATSMKRSRSPINGSIPQIDRGLEVGVPGRFECWGRPSTIPTPPLRPSISRRLSVTLMEESRSPIGVPSHESIENSNLESSIDLEVGAANWRL</sequence>
<accession>A0A2I0HYC4</accession>
<evidence type="ECO:0000313" key="2">
    <source>
        <dbReference type="EMBL" id="PKI36697.1"/>
    </source>
</evidence>
<evidence type="ECO:0000256" key="1">
    <source>
        <dbReference type="SAM" id="MobiDB-lite"/>
    </source>
</evidence>
<comment type="caution">
    <text evidence="2">The sequence shown here is derived from an EMBL/GenBank/DDBJ whole genome shotgun (WGS) entry which is preliminary data.</text>
</comment>
<dbReference type="AlphaFoldDB" id="A0A2I0HYC4"/>
<organism evidence="2 3">
    <name type="scientific">Punica granatum</name>
    <name type="common">Pomegranate</name>
    <dbReference type="NCBI Taxonomy" id="22663"/>
    <lineage>
        <taxon>Eukaryota</taxon>
        <taxon>Viridiplantae</taxon>
        <taxon>Streptophyta</taxon>
        <taxon>Embryophyta</taxon>
        <taxon>Tracheophyta</taxon>
        <taxon>Spermatophyta</taxon>
        <taxon>Magnoliopsida</taxon>
        <taxon>eudicotyledons</taxon>
        <taxon>Gunneridae</taxon>
        <taxon>Pentapetalae</taxon>
        <taxon>rosids</taxon>
        <taxon>malvids</taxon>
        <taxon>Myrtales</taxon>
        <taxon>Lythraceae</taxon>
        <taxon>Punica</taxon>
    </lineage>
</organism>
<name>A0A2I0HYC4_PUNGR</name>